<evidence type="ECO:0000256" key="1">
    <source>
        <dbReference type="SAM" id="MobiDB-lite"/>
    </source>
</evidence>
<sequence>MSPISSPDGLPPPARPANSPVDGSAASPGGGPPRPRPETDPTEPGEP</sequence>
<name>A0A3N9WR52_9ACTN</name>
<accession>A0A3N9WR52</accession>
<protein>
    <submittedName>
        <fullName evidence="2">NYN domain-containing protein</fullName>
    </submittedName>
</protein>
<proteinExistence type="predicted"/>
<keyword evidence="3" id="KW-1185">Reference proteome</keyword>
<evidence type="ECO:0000313" key="3">
    <source>
        <dbReference type="Proteomes" id="UP000266889"/>
    </source>
</evidence>
<feature type="region of interest" description="Disordered" evidence="1">
    <location>
        <begin position="1"/>
        <end position="47"/>
    </location>
</feature>
<dbReference type="EMBL" id="QGSY01000294">
    <property type="protein sequence ID" value="RQX03415.1"/>
    <property type="molecule type" value="Genomic_DNA"/>
</dbReference>
<gene>
    <name evidence="2" type="ORF">DLJ58_29625</name>
</gene>
<dbReference type="Proteomes" id="UP000266889">
    <property type="component" value="Unassembled WGS sequence"/>
</dbReference>
<feature type="non-terminal residue" evidence="2">
    <location>
        <position position="47"/>
    </location>
</feature>
<organism evidence="2 3">
    <name type="scientific">Micromonospora arida</name>
    <dbReference type="NCBI Taxonomy" id="2203715"/>
    <lineage>
        <taxon>Bacteria</taxon>
        <taxon>Bacillati</taxon>
        <taxon>Actinomycetota</taxon>
        <taxon>Actinomycetes</taxon>
        <taxon>Micromonosporales</taxon>
        <taxon>Micromonosporaceae</taxon>
        <taxon>Micromonospora</taxon>
    </lineage>
</organism>
<reference evidence="2 3" key="1">
    <citation type="submission" date="2018-05" db="EMBL/GenBank/DDBJ databases">
        <title>Micromonospora from Atacama Desert.</title>
        <authorList>
            <person name="Carro L."/>
            <person name="Goodfellow M."/>
            <person name="Klenk H.-P."/>
        </authorList>
    </citation>
    <scope>NUCLEOTIDE SEQUENCE [LARGE SCALE GENOMIC DNA]</scope>
    <source>
        <strain evidence="2 3">LB32</strain>
    </source>
</reference>
<dbReference type="AlphaFoldDB" id="A0A3N9WR52"/>
<comment type="caution">
    <text evidence="2">The sequence shown here is derived from an EMBL/GenBank/DDBJ whole genome shotgun (WGS) entry which is preliminary data.</text>
</comment>
<evidence type="ECO:0000313" key="2">
    <source>
        <dbReference type="EMBL" id="RQX03415.1"/>
    </source>
</evidence>